<organism evidence="2 3">
    <name type="scientific">Zhihengliuella alba</name>
    <dbReference type="NCBI Taxonomy" id="547018"/>
    <lineage>
        <taxon>Bacteria</taxon>
        <taxon>Bacillati</taxon>
        <taxon>Actinomycetota</taxon>
        <taxon>Actinomycetes</taxon>
        <taxon>Micrococcales</taxon>
        <taxon>Micrococcaceae</taxon>
        <taxon>Zhihengliuella</taxon>
    </lineage>
</organism>
<evidence type="ECO:0000313" key="2">
    <source>
        <dbReference type="EMBL" id="GAA3709418.1"/>
    </source>
</evidence>
<protein>
    <submittedName>
        <fullName evidence="2">SDR family oxidoreductase</fullName>
    </submittedName>
</protein>
<name>A0ABP7DUQ6_9MICC</name>
<keyword evidence="3" id="KW-1185">Reference proteome</keyword>
<dbReference type="Gene3D" id="3.40.50.720">
    <property type="entry name" value="NAD(P)-binding Rossmann-like Domain"/>
    <property type="match status" value="1"/>
</dbReference>
<dbReference type="CDD" id="cd05233">
    <property type="entry name" value="SDR_c"/>
    <property type="match status" value="1"/>
</dbReference>
<accession>A0ABP7DUQ6</accession>
<comment type="caution">
    <text evidence="2">The sequence shown here is derived from an EMBL/GenBank/DDBJ whole genome shotgun (WGS) entry which is preliminary data.</text>
</comment>
<reference evidence="3" key="1">
    <citation type="journal article" date="2019" name="Int. J. Syst. Evol. Microbiol.">
        <title>The Global Catalogue of Microorganisms (GCM) 10K type strain sequencing project: providing services to taxonomists for standard genome sequencing and annotation.</title>
        <authorList>
            <consortium name="The Broad Institute Genomics Platform"/>
            <consortium name="The Broad Institute Genome Sequencing Center for Infectious Disease"/>
            <person name="Wu L."/>
            <person name="Ma J."/>
        </authorList>
    </citation>
    <scope>NUCLEOTIDE SEQUENCE [LARGE SCALE GENOMIC DNA]</scope>
    <source>
        <strain evidence="3">JCM 16961</strain>
    </source>
</reference>
<dbReference type="EMBL" id="BAABCJ010000006">
    <property type="protein sequence ID" value="GAA3709418.1"/>
    <property type="molecule type" value="Genomic_DNA"/>
</dbReference>
<dbReference type="PROSITE" id="PS00061">
    <property type="entry name" value="ADH_SHORT"/>
    <property type="match status" value="1"/>
</dbReference>
<gene>
    <name evidence="2" type="ORF">GCM10022377_23860</name>
</gene>
<dbReference type="SUPFAM" id="SSF51735">
    <property type="entry name" value="NAD(P)-binding Rossmann-fold domains"/>
    <property type="match status" value="1"/>
</dbReference>
<dbReference type="PANTHER" id="PTHR42760">
    <property type="entry name" value="SHORT-CHAIN DEHYDROGENASES/REDUCTASES FAMILY MEMBER"/>
    <property type="match status" value="1"/>
</dbReference>
<evidence type="ECO:0000313" key="3">
    <source>
        <dbReference type="Proteomes" id="UP001501536"/>
    </source>
</evidence>
<dbReference type="PRINTS" id="PR00080">
    <property type="entry name" value="SDRFAMILY"/>
</dbReference>
<proteinExistence type="inferred from homology"/>
<dbReference type="PANTHER" id="PTHR42760:SF40">
    <property type="entry name" value="3-OXOACYL-[ACYL-CARRIER-PROTEIN] REDUCTASE, CHLOROPLASTIC"/>
    <property type="match status" value="1"/>
</dbReference>
<dbReference type="InterPro" id="IPR020904">
    <property type="entry name" value="Sc_DH/Rdtase_CS"/>
</dbReference>
<dbReference type="RefSeq" id="WP_344884901.1">
    <property type="nucleotide sequence ID" value="NZ_BAABCJ010000006.1"/>
</dbReference>
<dbReference type="Pfam" id="PF13561">
    <property type="entry name" value="adh_short_C2"/>
    <property type="match status" value="1"/>
</dbReference>
<dbReference type="InterPro" id="IPR036291">
    <property type="entry name" value="NAD(P)-bd_dom_sf"/>
</dbReference>
<dbReference type="Proteomes" id="UP001501536">
    <property type="component" value="Unassembled WGS sequence"/>
</dbReference>
<dbReference type="PRINTS" id="PR00081">
    <property type="entry name" value="GDHRDH"/>
</dbReference>
<evidence type="ECO:0000256" key="1">
    <source>
        <dbReference type="ARBA" id="ARBA00006484"/>
    </source>
</evidence>
<sequence>MKRGTVPYTLVTGGGRGIGAAVCRRLARDGHDVALGYAHDGDAAERVAADVRALGRAAVVLRADVTDPGQVERLFAEAGAAGRLTGLVNNAGAATAVGPLADLDPEAIRRDLEVNLYGAVLCARAAVRAFLADEAAPGERSAIVNISSAAAQLGGPDTYVHYAAAKAGVEALTVGLAREVGPQGIRVNAVSPGTIWTDFHADPGRPARVGAAVPLGRAGEPDEIAGAVSWMLSADASYANGSVLKVAGGL</sequence>
<dbReference type="InterPro" id="IPR002347">
    <property type="entry name" value="SDR_fam"/>
</dbReference>
<comment type="similarity">
    <text evidence="1">Belongs to the short-chain dehydrogenases/reductases (SDR) family.</text>
</comment>